<proteinExistence type="predicted"/>
<dbReference type="Proteomes" id="UP000275846">
    <property type="component" value="Unassembled WGS sequence"/>
</dbReference>
<evidence type="ECO:0000313" key="3">
    <source>
        <dbReference type="Proteomes" id="UP000275846"/>
    </source>
</evidence>
<dbReference type="GO" id="GO:0003824">
    <property type="term" value="F:catalytic activity"/>
    <property type="evidence" value="ECO:0007669"/>
    <property type="project" value="InterPro"/>
</dbReference>
<reference evidence="4" key="1">
    <citation type="submission" date="2016-06" db="UniProtKB">
        <authorList>
            <consortium name="WormBaseParasite"/>
        </authorList>
    </citation>
    <scope>IDENTIFICATION</scope>
</reference>
<gene>
    <name evidence="2" type="ORF">SSLN_LOCUS3051</name>
</gene>
<name>A0A183SFQ3_SCHSO</name>
<evidence type="ECO:0000313" key="4">
    <source>
        <dbReference type="WBParaSite" id="SSLN_0000315101-mRNA-1"/>
    </source>
</evidence>
<accession>A0A183SFQ3</accession>
<dbReference type="PANTHER" id="PTHR33395:SF22">
    <property type="entry name" value="REVERSE TRANSCRIPTASE DOMAIN-CONTAINING PROTEIN"/>
    <property type="match status" value="1"/>
</dbReference>
<evidence type="ECO:0000259" key="1">
    <source>
        <dbReference type="Pfam" id="PF14529"/>
    </source>
</evidence>
<dbReference type="EMBL" id="UYSU01032412">
    <property type="protein sequence ID" value="VDL89436.1"/>
    <property type="molecule type" value="Genomic_DNA"/>
</dbReference>
<keyword evidence="3" id="KW-1185">Reference proteome</keyword>
<dbReference type="Pfam" id="PF14529">
    <property type="entry name" value="Exo_endo_phos_2"/>
    <property type="match status" value="1"/>
</dbReference>
<dbReference type="OrthoDB" id="6263033at2759"/>
<dbReference type="PANTHER" id="PTHR33395">
    <property type="entry name" value="TRANSCRIPTASE, PUTATIVE-RELATED-RELATED"/>
    <property type="match status" value="1"/>
</dbReference>
<sequence length="156" mass="17703">MAGFQLFKKDKKERQGDGVHPYVKSELTVLDKTYKLASTAEAIWLFIKVSDTSSLDVLTVYRLPRRDPVAYAYLLEELEKIATWLYILIMGDFNAPHIDWSSTCAHSSDLDIDGCLLSTKLKLLLIQNFTFPARVCEAQQADCLDLVLMKSHDSID</sequence>
<dbReference type="InterPro" id="IPR005135">
    <property type="entry name" value="Endo/exonuclease/phosphatase"/>
</dbReference>
<dbReference type="SUPFAM" id="SSF56219">
    <property type="entry name" value="DNase I-like"/>
    <property type="match status" value="1"/>
</dbReference>
<evidence type="ECO:0000313" key="2">
    <source>
        <dbReference type="EMBL" id="VDL89436.1"/>
    </source>
</evidence>
<reference evidence="2 3" key="2">
    <citation type="submission" date="2018-11" db="EMBL/GenBank/DDBJ databases">
        <authorList>
            <consortium name="Pathogen Informatics"/>
        </authorList>
    </citation>
    <scope>NUCLEOTIDE SEQUENCE [LARGE SCALE GENOMIC DNA]</scope>
    <source>
        <strain evidence="2 3">NST_G2</strain>
    </source>
</reference>
<dbReference type="WBParaSite" id="SSLN_0000315101-mRNA-1">
    <property type="protein sequence ID" value="SSLN_0000315101-mRNA-1"/>
    <property type="gene ID" value="SSLN_0000315101"/>
</dbReference>
<organism evidence="4">
    <name type="scientific">Schistocephalus solidus</name>
    <name type="common">Tapeworm</name>
    <dbReference type="NCBI Taxonomy" id="70667"/>
    <lineage>
        <taxon>Eukaryota</taxon>
        <taxon>Metazoa</taxon>
        <taxon>Spiralia</taxon>
        <taxon>Lophotrochozoa</taxon>
        <taxon>Platyhelminthes</taxon>
        <taxon>Cestoda</taxon>
        <taxon>Eucestoda</taxon>
        <taxon>Diphyllobothriidea</taxon>
        <taxon>Diphyllobothriidae</taxon>
        <taxon>Schistocephalus</taxon>
    </lineage>
</organism>
<dbReference type="InterPro" id="IPR036691">
    <property type="entry name" value="Endo/exonu/phosph_ase_sf"/>
</dbReference>
<protein>
    <submittedName>
        <fullName evidence="4">Endo/exonuclease/phosphatase domain-containing protein</fullName>
    </submittedName>
</protein>
<dbReference type="AlphaFoldDB" id="A0A183SFQ3"/>
<feature type="domain" description="Endonuclease/exonuclease/phosphatase" evidence="1">
    <location>
        <begin position="56"/>
        <end position="152"/>
    </location>
</feature>
<dbReference type="Gene3D" id="3.60.10.10">
    <property type="entry name" value="Endonuclease/exonuclease/phosphatase"/>
    <property type="match status" value="1"/>
</dbReference>